<name>A0A6G1PU50_CHAAH</name>
<dbReference type="GO" id="GO:0005886">
    <property type="term" value="C:plasma membrane"/>
    <property type="evidence" value="ECO:0007669"/>
    <property type="project" value="InterPro"/>
</dbReference>
<feature type="domain" description="Cadherin" evidence="14">
    <location>
        <begin position="409"/>
        <end position="512"/>
    </location>
</feature>
<evidence type="ECO:0000256" key="9">
    <source>
        <dbReference type="ARBA" id="ARBA00023157"/>
    </source>
</evidence>
<dbReference type="FunFam" id="2.60.40.60:FF:000058">
    <property type="entry name" value="FAT atypical cadherin 3"/>
    <property type="match status" value="1"/>
</dbReference>
<dbReference type="GO" id="GO:0005509">
    <property type="term" value="F:calcium ion binding"/>
    <property type="evidence" value="ECO:0007669"/>
    <property type="project" value="UniProtKB-UniRule"/>
</dbReference>
<keyword evidence="3 12" id="KW-0812">Transmembrane</keyword>
<dbReference type="CDD" id="cd11304">
    <property type="entry name" value="Cadherin_repeat"/>
    <property type="match status" value="9"/>
</dbReference>
<evidence type="ECO:0000256" key="6">
    <source>
        <dbReference type="ARBA" id="ARBA00022837"/>
    </source>
</evidence>
<evidence type="ECO:0000256" key="8">
    <source>
        <dbReference type="ARBA" id="ARBA00023136"/>
    </source>
</evidence>
<evidence type="ECO:0000256" key="4">
    <source>
        <dbReference type="ARBA" id="ARBA00022729"/>
    </source>
</evidence>
<keyword evidence="6 10" id="KW-0106">Calcium</keyword>
<feature type="domain" description="Cadherin" evidence="14">
    <location>
        <begin position="733"/>
        <end position="848"/>
    </location>
</feature>
<keyword evidence="5" id="KW-0677">Repeat</keyword>
<reference evidence="15 16" key="1">
    <citation type="submission" date="2019-02" db="EMBL/GenBank/DDBJ databases">
        <title>Opniocepnalus argus genome.</title>
        <authorList>
            <person name="Zhou C."/>
            <person name="Xiao S."/>
        </authorList>
    </citation>
    <scope>NUCLEOTIDE SEQUENCE [LARGE SCALE GENOMIC DNA]</scope>
    <source>
        <strain evidence="15">OARG1902GOOAL</strain>
        <tissue evidence="15">Muscle</tissue>
    </source>
</reference>
<feature type="transmembrane region" description="Helical" evidence="12">
    <location>
        <begin position="1070"/>
        <end position="1092"/>
    </location>
</feature>
<dbReference type="PANTHER" id="PTHR24026:SF133">
    <property type="entry name" value="CADHERIN-RELATED FAMILY MEMBER 2"/>
    <property type="match status" value="1"/>
</dbReference>
<dbReference type="PROSITE" id="PS00232">
    <property type="entry name" value="CADHERIN_1"/>
    <property type="match status" value="4"/>
</dbReference>
<protein>
    <submittedName>
        <fullName evidence="15">Cadherin-related family member 2</fullName>
    </submittedName>
</protein>
<accession>A0A6G1PU50</accession>
<organism evidence="15 16">
    <name type="scientific">Channa argus</name>
    <name type="common">Northern snakehead</name>
    <name type="synonym">Ophicephalus argus</name>
    <dbReference type="NCBI Taxonomy" id="215402"/>
    <lineage>
        <taxon>Eukaryota</taxon>
        <taxon>Metazoa</taxon>
        <taxon>Chordata</taxon>
        <taxon>Craniata</taxon>
        <taxon>Vertebrata</taxon>
        <taxon>Euteleostomi</taxon>
        <taxon>Actinopterygii</taxon>
        <taxon>Neopterygii</taxon>
        <taxon>Teleostei</taxon>
        <taxon>Neoteleostei</taxon>
        <taxon>Acanthomorphata</taxon>
        <taxon>Anabantaria</taxon>
        <taxon>Anabantiformes</taxon>
        <taxon>Channoidei</taxon>
        <taxon>Channidae</taxon>
        <taxon>Channa</taxon>
    </lineage>
</organism>
<dbReference type="InterPro" id="IPR002126">
    <property type="entry name" value="Cadherin-like_dom"/>
</dbReference>
<feature type="domain" description="Cadherin" evidence="14">
    <location>
        <begin position="170"/>
        <end position="288"/>
    </location>
</feature>
<evidence type="ECO:0000256" key="13">
    <source>
        <dbReference type="SAM" id="SignalP"/>
    </source>
</evidence>
<dbReference type="InterPro" id="IPR015919">
    <property type="entry name" value="Cadherin-like_sf"/>
</dbReference>
<keyword evidence="4 13" id="KW-0732">Signal</keyword>
<dbReference type="FunFam" id="2.60.40.60:FF:000252">
    <property type="entry name" value="Cadherin related family member 2"/>
    <property type="match status" value="1"/>
</dbReference>
<dbReference type="Pfam" id="PF00028">
    <property type="entry name" value="Cadherin"/>
    <property type="match status" value="5"/>
</dbReference>
<feature type="domain" description="Cadherin" evidence="14">
    <location>
        <begin position="513"/>
        <end position="622"/>
    </location>
</feature>
<dbReference type="FunFam" id="2.60.40.60:FF:000020">
    <property type="entry name" value="Dachsous cadherin-related 1b"/>
    <property type="match status" value="1"/>
</dbReference>
<reference evidence="16" key="2">
    <citation type="submission" date="2019-02" db="EMBL/GenBank/DDBJ databases">
        <title>Opniocepnalus argus Var Kimnra genome.</title>
        <authorList>
            <person name="Zhou C."/>
            <person name="Xiao S."/>
        </authorList>
    </citation>
    <scope>NUCLEOTIDE SEQUENCE [LARGE SCALE GENOMIC DNA]</scope>
</reference>
<dbReference type="PANTHER" id="PTHR24026">
    <property type="entry name" value="FAT ATYPICAL CADHERIN-RELATED"/>
    <property type="match status" value="1"/>
</dbReference>
<gene>
    <name evidence="15" type="ORF">EXN66_Car009389</name>
</gene>
<dbReference type="InterPro" id="IPR020894">
    <property type="entry name" value="Cadherin_CS"/>
</dbReference>
<feature type="region of interest" description="Disordered" evidence="11">
    <location>
        <begin position="1206"/>
        <end position="1230"/>
    </location>
</feature>
<evidence type="ECO:0000256" key="2">
    <source>
        <dbReference type="ARBA" id="ARBA00022536"/>
    </source>
</evidence>
<dbReference type="Proteomes" id="UP000503349">
    <property type="component" value="Chromosome 9"/>
</dbReference>
<sequence length="1230" mass="135596">MEKVTGLVILLCLISLSSGNRSPEIESKQYKVCEDTPVGDDAFTIKASDPENDPLEYLILGVNAVYFSVNKDNGTVKVKTELDRETSARIIVLLLDANDNKPRFEKASYDVEIPEVIPRDGFNLFGIVKTTGVVTLQGHLNYTSLSTFYQLTINASDGGGNCYYSETKYQSSVVNSFITVLDISDMDPQFIGVPYEGSVEENSDVEPKKYILSSNCLTGSTADGLFTISNDGGVISVFSHIDREVTGDTVTLTVKAKESKENNMGMEASTTTKVQINIIDVNDNKPEFYRCGEDKLSCVKATEFTGEVFEHSLGSININMTVRDLDNNARTELILEGPDKNVFSVEPKVTVSDSTIQLLVKQPQELDYEKTHMMTLHVIAIDQGETSFSSTATVTIYIKDTNDNSPTFPKETYKLTVNENSPDGTIIDTITAEDPDTMDQNITYTLLPESIRLRFDVEPLTGTIYVKNGTLLDREVRSLYPVTLQARDTEGKTGITMLEITLTDVNDKKPVFNRDSYLVVVKEGQEVEVKIQATDEDDPDELNSHIVYGIPHTDKYSDNFTIDPDTGVLRNKGELDLEALDPELDGRIELNVTATDKGTPPLSSTVTVIINLQDVNDNTPQFSASFYNFAVRESDKGAYVGSVHAEDLDQTLDFNRITFSFAKGSSGSFLIRSFAEGNGYSGNITLDPEVELDYESGRTQYKLQVVAADLEQKKSEVTVTVDVLDVNDERPEFNPTDPVTVNENTTISEAIGRFTGKDKDGNYSLVYKLESIKCRCNGSWTPCDKFIVDVTGEVRVNPDITLDYEECDQAQIEAQVVDEFTEKGHNSSITSGIMVINIKDINDNGPEFIPTDSVFVVVAEGASKGTAVAKVNATDRDSGIHSQIEFKISSVQFVDTNNVAVPMRMLFEVVTTQQKDNYVGIVQTSEKLELSLKGKYLVTVTATDTGGLSSHTVLEIFTVDESYKVELQFERPVEEIEQQRDKITWALTAATKAAVEIVSIRSGTDKASRNADATIMVAYFVYSNGTAINSNEVEKMLADPEHYAALTNLGLMYIGKGKVNDEEGVNMVQYILLGMVGGLLIVLVVLTTSLLCTRRNYKRKLKAAKAMKPTSMADSGNQKSGPVVPGTNKYTMEGANPVLNLNIDSALVLDLDEQSSDVDKVSLNSLDYSDDMNISERDTNPIMVIQEEEEEEDRPPEYTEALGAALAHRGQKKEKHRVGFNNPAFSTTDL</sequence>
<evidence type="ECO:0000256" key="10">
    <source>
        <dbReference type="PROSITE-ProRule" id="PRU00043"/>
    </source>
</evidence>
<dbReference type="AlphaFoldDB" id="A0A6G1PU50"/>
<keyword evidence="7 12" id="KW-1133">Transmembrane helix</keyword>
<keyword evidence="9" id="KW-1015">Disulfide bond</keyword>
<evidence type="ECO:0000256" key="7">
    <source>
        <dbReference type="ARBA" id="ARBA00022989"/>
    </source>
</evidence>
<dbReference type="EMBL" id="CM015720">
    <property type="protein sequence ID" value="KAF3693713.1"/>
    <property type="molecule type" value="Genomic_DNA"/>
</dbReference>
<proteinExistence type="predicted"/>
<dbReference type="PROSITE" id="PS50268">
    <property type="entry name" value="CADHERIN_2"/>
    <property type="match status" value="8"/>
</dbReference>
<evidence type="ECO:0000313" key="15">
    <source>
        <dbReference type="EMBL" id="KAF3693713.1"/>
    </source>
</evidence>
<evidence type="ECO:0000256" key="3">
    <source>
        <dbReference type="ARBA" id="ARBA00022692"/>
    </source>
</evidence>
<feature type="domain" description="Cadherin" evidence="14">
    <location>
        <begin position="623"/>
        <end position="733"/>
    </location>
</feature>
<evidence type="ECO:0000256" key="1">
    <source>
        <dbReference type="ARBA" id="ARBA00004167"/>
    </source>
</evidence>
<feature type="domain" description="Cadherin" evidence="14">
    <location>
        <begin position="300"/>
        <end position="408"/>
    </location>
</feature>
<evidence type="ECO:0000256" key="12">
    <source>
        <dbReference type="SAM" id="Phobius"/>
    </source>
</evidence>
<evidence type="ECO:0000313" key="16">
    <source>
        <dbReference type="Proteomes" id="UP000503349"/>
    </source>
</evidence>
<comment type="subcellular location">
    <subcellularLocation>
        <location evidence="1">Membrane</location>
        <topology evidence="1">Single-pass membrane protein</topology>
    </subcellularLocation>
</comment>
<feature type="domain" description="Cadherin" evidence="14">
    <location>
        <begin position="24"/>
        <end position="125"/>
    </location>
</feature>
<dbReference type="SUPFAM" id="SSF49313">
    <property type="entry name" value="Cadherin-like"/>
    <property type="match status" value="9"/>
</dbReference>
<keyword evidence="2" id="KW-0245">EGF-like domain</keyword>
<feature type="compositionally biased region" description="Basic residues" evidence="11">
    <location>
        <begin position="1209"/>
        <end position="1218"/>
    </location>
</feature>
<evidence type="ECO:0000259" key="14">
    <source>
        <dbReference type="PROSITE" id="PS50268"/>
    </source>
</evidence>
<dbReference type="PRINTS" id="PR00205">
    <property type="entry name" value="CADHERIN"/>
</dbReference>
<feature type="signal peptide" evidence="13">
    <location>
        <begin position="1"/>
        <end position="19"/>
    </location>
</feature>
<keyword evidence="8 12" id="KW-0472">Membrane</keyword>
<keyword evidence="16" id="KW-1185">Reference proteome</keyword>
<feature type="chain" id="PRO_5026084503" evidence="13">
    <location>
        <begin position="20"/>
        <end position="1230"/>
    </location>
</feature>
<dbReference type="GO" id="GO:0009653">
    <property type="term" value="P:anatomical structure morphogenesis"/>
    <property type="evidence" value="ECO:0007669"/>
    <property type="project" value="UniProtKB-ARBA"/>
</dbReference>
<evidence type="ECO:0000256" key="5">
    <source>
        <dbReference type="ARBA" id="ARBA00022737"/>
    </source>
</evidence>
<dbReference type="Gene3D" id="2.60.40.60">
    <property type="entry name" value="Cadherins"/>
    <property type="match status" value="9"/>
</dbReference>
<dbReference type="SMART" id="SM00112">
    <property type="entry name" value="CA"/>
    <property type="match status" value="9"/>
</dbReference>
<dbReference type="GO" id="GO:0007156">
    <property type="term" value="P:homophilic cell adhesion via plasma membrane adhesion molecules"/>
    <property type="evidence" value="ECO:0007669"/>
    <property type="project" value="InterPro"/>
</dbReference>
<dbReference type="GO" id="GO:0050839">
    <property type="term" value="F:cell adhesion molecule binding"/>
    <property type="evidence" value="ECO:0007669"/>
    <property type="project" value="TreeGrafter"/>
</dbReference>
<feature type="domain" description="Cadherin" evidence="14">
    <location>
        <begin position="850"/>
        <end position="974"/>
    </location>
</feature>
<evidence type="ECO:0000256" key="11">
    <source>
        <dbReference type="SAM" id="MobiDB-lite"/>
    </source>
</evidence>